<dbReference type="SUPFAM" id="SSF46689">
    <property type="entry name" value="Homeodomain-like"/>
    <property type="match status" value="1"/>
</dbReference>
<feature type="domain" description="C2H2-type" evidence="7">
    <location>
        <begin position="514"/>
        <end position="541"/>
    </location>
</feature>
<feature type="compositionally biased region" description="Basic and acidic residues" evidence="6">
    <location>
        <begin position="610"/>
        <end position="619"/>
    </location>
</feature>
<evidence type="ECO:0000256" key="6">
    <source>
        <dbReference type="SAM" id="MobiDB-lite"/>
    </source>
</evidence>
<dbReference type="EMBL" id="CALNXI010000898">
    <property type="protein sequence ID" value="CAH3145749.1"/>
    <property type="molecule type" value="Genomic_DNA"/>
</dbReference>
<keyword evidence="5" id="KW-0479">Metal-binding</keyword>
<dbReference type="InterPro" id="IPR009057">
    <property type="entry name" value="Homeodomain-like_sf"/>
</dbReference>
<feature type="compositionally biased region" description="Basic and acidic residues" evidence="6">
    <location>
        <begin position="934"/>
        <end position="951"/>
    </location>
</feature>
<dbReference type="InterPro" id="IPR001005">
    <property type="entry name" value="SANT/Myb"/>
</dbReference>
<name>A0ABN8PMH9_9CNID</name>
<evidence type="ECO:0000256" key="3">
    <source>
        <dbReference type="ARBA" id="ARBA00023163"/>
    </source>
</evidence>
<dbReference type="SMART" id="SM00717">
    <property type="entry name" value="SANT"/>
    <property type="match status" value="1"/>
</dbReference>
<feature type="compositionally biased region" description="Polar residues" evidence="6">
    <location>
        <begin position="173"/>
        <end position="183"/>
    </location>
</feature>
<dbReference type="InterPro" id="IPR051066">
    <property type="entry name" value="Trans_reg/Corepressor"/>
</dbReference>
<dbReference type="PROSITE" id="PS00028">
    <property type="entry name" value="ZINC_FINGER_C2H2_1"/>
    <property type="match status" value="4"/>
</dbReference>
<dbReference type="Pfam" id="PF13912">
    <property type="entry name" value="zf-C2H2_6"/>
    <property type="match status" value="2"/>
</dbReference>
<dbReference type="Gene3D" id="3.30.160.60">
    <property type="entry name" value="Classic Zinc Finger"/>
    <property type="match status" value="4"/>
</dbReference>
<evidence type="ECO:0000256" key="2">
    <source>
        <dbReference type="ARBA" id="ARBA00023015"/>
    </source>
</evidence>
<keyword evidence="5" id="KW-0863">Zinc-finger</keyword>
<gene>
    <name evidence="10" type="ORF">PEVE_00043575</name>
</gene>
<feature type="domain" description="C2H2-type" evidence="7">
    <location>
        <begin position="486"/>
        <end position="513"/>
    </location>
</feature>
<dbReference type="PANTHER" id="PTHR16089">
    <property type="entry name" value="REST COREPRESSOR COREST PROTEIN-RELATED"/>
    <property type="match status" value="1"/>
</dbReference>
<accession>A0ABN8PMH9</accession>
<feature type="compositionally biased region" description="Basic and acidic residues" evidence="6">
    <location>
        <begin position="81"/>
        <end position="97"/>
    </location>
</feature>
<evidence type="ECO:0000256" key="5">
    <source>
        <dbReference type="PROSITE-ProRule" id="PRU00042"/>
    </source>
</evidence>
<evidence type="ECO:0000259" key="8">
    <source>
        <dbReference type="PROSITE" id="PS51156"/>
    </source>
</evidence>
<dbReference type="PROSITE" id="PS51293">
    <property type="entry name" value="SANT"/>
    <property type="match status" value="1"/>
</dbReference>
<dbReference type="SUPFAM" id="SSF57667">
    <property type="entry name" value="beta-beta-alpha zinc fingers"/>
    <property type="match status" value="2"/>
</dbReference>
<dbReference type="SMART" id="SM01189">
    <property type="entry name" value="ELM2"/>
    <property type="match status" value="1"/>
</dbReference>
<dbReference type="PANTHER" id="PTHR16089:SF40">
    <property type="entry name" value="SUPPRESSOR OF ACTIVATED EGL-4 PROTEIN 1"/>
    <property type="match status" value="1"/>
</dbReference>
<feature type="domain" description="C2H2-type" evidence="7">
    <location>
        <begin position="542"/>
        <end position="572"/>
    </location>
</feature>
<dbReference type="PROSITE" id="PS51156">
    <property type="entry name" value="ELM2"/>
    <property type="match status" value="1"/>
</dbReference>
<keyword evidence="5" id="KW-0862">Zinc</keyword>
<evidence type="ECO:0000313" key="10">
    <source>
        <dbReference type="EMBL" id="CAH3145749.1"/>
    </source>
</evidence>
<feature type="compositionally biased region" description="Polar residues" evidence="6">
    <location>
        <begin position="1340"/>
        <end position="1351"/>
    </location>
</feature>
<sequence length="1364" mass="150717">MSFETFPCGSPCVSPEEPAPSLYVENPDEDPSRLLIKKPMESEPSRLAETANIEDKIMNEDEIAQVNASGGDGLKNNTLSEDGRTRKNGDDSARRVEGRHVYDKVDISRPHWIHLNYGNPATSPAHSSLLKEQQLKESLPSGQNFESGDRASVIIKRSKEQEEIESDSDNESQDTGKVNTNDSLRCNENISGIEASEENVASLHGHSRAIYYNYDVSHEELRKLQDKGNAKLVRGIHGEAKAVPIYYMPAGYSHMVAMPGGASAGNANNMLQRDHFAQANSNEVKRLHLQQHLDYVAGRPEQQVPVASNVNTSERYGNLQHGSAAPGIQYVDRRLMHGGYAMVPGIGPVFYQGIPVGGDQSHYENFTSLQQQFVPMSNIPAETTSSQPQAQPTASSGANNDHAHQRSQEKLLNASKPYASPVHHTSVVSPASSLEEKRLTNSPAVKSESGSPAPVTVAEDGDGKRGVQAKLKGKPKPASGTSKPEIKCEQCGKTFGSSSALAKHKLTHSDERKYVCGTCGKGFKRQDHLNGHMVTHRDKKPYECNFSDCDKSYCDMRSLRRHLENHHTANGMSDSRTHGAVSPCSDKPTVANVERADSPRNLTKLVKGRSLKDRTDHLHASGYDSGRSSGRSTPGSTHDPGVARERPTNLPLEGPALNPLRERNSDSFSSTASEEVVGNSGEQSVPEKSTDAPKPVLAGDLLKQAADRFKTQQVGRNPGDMWPERFQQQPYMVYHPYGTSEQQWYPTMYAQNPRFVYQYHSVFPSVYQVPVTGLVSEPRQRMMSDSDTPEVTKTVGGSSQLKPSPSQENNRPTDAMQLAYLRQHQVGRATGTPTDPTAVAVATAKEMGHFRYAGESYYGAHPQGTQWQQVRYDETTNAYNSATSMGNSKSSSYGHATVPDSNGLANSNAESNHLDTVSRGTQFRPGKLDTNSEPPEKRQRLSEVSAGEREGINGALHGQIKLEDNNNSQEKAREGLFRNPAEIVTPRRKQRPRPEPLTIPPSASTTYYSNRPNSPMGRSRPCSPPYTPPPMLSPRSIYSIGNITPRLGPSIQVPTTPSRLQLLSSHSHKSFDLTGDEEALPFPEPKINVGREFQAEVPPFAGHKDDAKYDEHKATLVWKPVDEKKRSRREEIESFLEMACSVAVLGGGSNKEYALHILHRANGNVKEAVKLLLCQKYIAQQGDPMYDYHYEGSVRWASKERQIFRQNFRTKGKEFNEIKKDVGDKKTIFDCIEFYYQWKAAYPEAIRGRTRYIDSDSDEDYEDTSSETNSNPSFFECDFPQCNAKFVSRQALNGHIRVHGGSFMKPSEPRRKNRNTTVAASNGSSAGHVVRKRKSPSPAPATSMSELNNQDGPLPEFACKVCGR</sequence>
<feature type="region of interest" description="Disordered" evidence="6">
    <location>
        <begin position="1"/>
        <end position="32"/>
    </location>
</feature>
<dbReference type="SMART" id="SM00355">
    <property type="entry name" value="ZnF_C2H2"/>
    <property type="match status" value="4"/>
</dbReference>
<dbReference type="PROSITE" id="PS50157">
    <property type="entry name" value="ZINC_FINGER_C2H2_2"/>
    <property type="match status" value="4"/>
</dbReference>
<feature type="region of interest" description="Disordered" evidence="6">
    <location>
        <begin position="123"/>
        <end position="183"/>
    </location>
</feature>
<dbReference type="Gene3D" id="4.10.1240.50">
    <property type="match status" value="1"/>
</dbReference>
<feature type="compositionally biased region" description="Acidic residues" evidence="6">
    <location>
        <begin position="162"/>
        <end position="172"/>
    </location>
</feature>
<dbReference type="InterPro" id="IPR000949">
    <property type="entry name" value="ELM2_dom"/>
</dbReference>
<keyword evidence="11" id="KW-1185">Reference proteome</keyword>
<feature type="region of interest" description="Disordered" evidence="6">
    <location>
        <begin position="62"/>
        <end position="97"/>
    </location>
</feature>
<dbReference type="Gene3D" id="1.10.10.60">
    <property type="entry name" value="Homeodomain-like"/>
    <property type="match status" value="1"/>
</dbReference>
<dbReference type="InterPro" id="IPR017884">
    <property type="entry name" value="SANT_dom"/>
</dbReference>
<feature type="compositionally biased region" description="Polar residues" evidence="6">
    <location>
        <begin position="879"/>
        <end position="921"/>
    </location>
</feature>
<protein>
    <submittedName>
        <fullName evidence="10">Uncharacterized protein</fullName>
    </submittedName>
</protein>
<keyword evidence="3" id="KW-0804">Transcription</keyword>
<dbReference type="Proteomes" id="UP001159427">
    <property type="component" value="Unassembled WGS sequence"/>
</dbReference>
<reference evidence="10 11" key="1">
    <citation type="submission" date="2022-05" db="EMBL/GenBank/DDBJ databases">
        <authorList>
            <consortium name="Genoscope - CEA"/>
            <person name="William W."/>
        </authorList>
    </citation>
    <scope>NUCLEOTIDE SEQUENCE [LARGE SCALE GENOMIC DNA]</scope>
</reference>
<keyword evidence="2" id="KW-0805">Transcription regulation</keyword>
<feature type="compositionally biased region" description="Polar residues" evidence="6">
    <location>
        <begin position="440"/>
        <end position="450"/>
    </location>
</feature>
<feature type="compositionally biased region" description="Low complexity" evidence="6">
    <location>
        <begin position="625"/>
        <end position="637"/>
    </location>
</feature>
<feature type="domain" description="C2H2-type" evidence="7">
    <location>
        <begin position="1275"/>
        <end position="1304"/>
    </location>
</feature>
<feature type="compositionally biased region" description="Polar residues" evidence="6">
    <location>
        <begin position="1315"/>
        <end position="1325"/>
    </location>
</feature>
<organism evidence="10 11">
    <name type="scientific">Porites evermanni</name>
    <dbReference type="NCBI Taxonomy" id="104178"/>
    <lineage>
        <taxon>Eukaryota</taxon>
        <taxon>Metazoa</taxon>
        <taxon>Cnidaria</taxon>
        <taxon>Anthozoa</taxon>
        <taxon>Hexacorallia</taxon>
        <taxon>Scleractinia</taxon>
        <taxon>Fungiina</taxon>
        <taxon>Poritidae</taxon>
        <taxon>Porites</taxon>
    </lineage>
</organism>
<feature type="region of interest" description="Disordered" evidence="6">
    <location>
        <begin position="879"/>
        <end position="1030"/>
    </location>
</feature>
<dbReference type="Pfam" id="PF00096">
    <property type="entry name" value="zf-C2H2"/>
    <property type="match status" value="1"/>
</dbReference>
<feature type="domain" description="SANT" evidence="9">
    <location>
        <begin position="1191"/>
        <end position="1243"/>
    </location>
</feature>
<feature type="compositionally biased region" description="Polar residues" evidence="6">
    <location>
        <begin position="1001"/>
        <end position="1013"/>
    </location>
</feature>
<feature type="region of interest" description="Disordered" evidence="6">
    <location>
        <begin position="380"/>
        <end position="485"/>
    </location>
</feature>
<feature type="region of interest" description="Disordered" evidence="6">
    <location>
        <begin position="1300"/>
        <end position="1353"/>
    </location>
</feature>
<comment type="caution">
    <text evidence="10">The sequence shown here is derived from an EMBL/GenBank/DDBJ whole genome shotgun (WGS) entry which is preliminary data.</text>
</comment>
<evidence type="ECO:0000313" key="11">
    <source>
        <dbReference type="Proteomes" id="UP001159427"/>
    </source>
</evidence>
<evidence type="ECO:0000256" key="1">
    <source>
        <dbReference type="ARBA" id="ARBA00004123"/>
    </source>
</evidence>
<evidence type="ECO:0000259" key="9">
    <source>
        <dbReference type="PROSITE" id="PS51293"/>
    </source>
</evidence>
<feature type="compositionally biased region" description="Low complexity" evidence="6">
    <location>
        <begin position="383"/>
        <end position="396"/>
    </location>
</feature>
<feature type="compositionally biased region" description="Polar residues" evidence="6">
    <location>
        <begin position="785"/>
        <end position="811"/>
    </location>
</feature>
<keyword evidence="4" id="KW-0539">Nucleus</keyword>
<feature type="compositionally biased region" description="Basic and acidic residues" evidence="6">
    <location>
        <begin position="960"/>
        <end position="976"/>
    </location>
</feature>
<evidence type="ECO:0000259" key="7">
    <source>
        <dbReference type="PROSITE" id="PS50157"/>
    </source>
</evidence>
<comment type="subcellular location">
    <subcellularLocation>
        <location evidence="1">Nucleus</location>
    </subcellularLocation>
</comment>
<feature type="region of interest" description="Disordered" evidence="6">
    <location>
        <begin position="778"/>
        <end position="811"/>
    </location>
</feature>
<feature type="region of interest" description="Disordered" evidence="6">
    <location>
        <begin position="568"/>
        <end position="694"/>
    </location>
</feature>
<evidence type="ECO:0000256" key="4">
    <source>
        <dbReference type="ARBA" id="ARBA00023242"/>
    </source>
</evidence>
<dbReference type="InterPro" id="IPR013087">
    <property type="entry name" value="Znf_C2H2_type"/>
</dbReference>
<feature type="domain" description="ELM2" evidence="8">
    <location>
        <begin position="1085"/>
        <end position="1176"/>
    </location>
</feature>
<dbReference type="InterPro" id="IPR036236">
    <property type="entry name" value="Znf_C2H2_sf"/>
</dbReference>
<proteinExistence type="predicted"/>
<dbReference type="Pfam" id="PF01448">
    <property type="entry name" value="ELM2"/>
    <property type="match status" value="1"/>
</dbReference>